<dbReference type="InterPro" id="IPR010324">
    <property type="entry name" value="DRP"/>
</dbReference>
<proteinExistence type="predicted"/>
<dbReference type="Proteomes" id="UP000237310">
    <property type="component" value="Unassembled WGS sequence"/>
</dbReference>
<dbReference type="GO" id="GO:0004519">
    <property type="term" value="F:endonuclease activity"/>
    <property type="evidence" value="ECO:0007669"/>
    <property type="project" value="UniProtKB-KW"/>
</dbReference>
<reference evidence="2 3" key="1">
    <citation type="submission" date="2018-01" db="EMBL/GenBank/DDBJ databases">
        <authorList>
            <person name="Gaut B.S."/>
            <person name="Morton B.R."/>
            <person name="Clegg M.T."/>
            <person name="Duvall M.R."/>
        </authorList>
    </citation>
    <scope>NUCLEOTIDE SEQUENCE [LARGE SCALE GENOMIC DNA]</scope>
    <source>
        <strain evidence="2 3">HR-AY</strain>
    </source>
</reference>
<gene>
    <name evidence="2" type="ORF">C3L50_10925</name>
</gene>
<keyword evidence="2" id="KW-0540">Nuclease</keyword>
<evidence type="ECO:0000313" key="2">
    <source>
        <dbReference type="EMBL" id="POY38648.1"/>
    </source>
</evidence>
<sequence>MNLNFNLKLSEGYKSNSQIARVLTENWVKENSYCPNCGQLPLNDFENNMPVADFYCLKCNEEFELKSKNGKLSSIINDGAYESMIKRITSDTNPNFFFLTYDNSVVNNFLVIPKQFFTPDIIIKRKPLSETAKRAGWIGCNIDISKVPESGRIFIVENSKIIDREKVHIKLKSTDFLKSKSLETRGWILDILNCVEEIKKQSFTLDELYAFENKLKIKYPNNNHIKDKIRQQLQFLRDKGLIEFNGRGNYKKIEL</sequence>
<dbReference type="Pfam" id="PF06044">
    <property type="entry name" value="DpnI"/>
    <property type="match status" value="1"/>
</dbReference>
<keyword evidence="2" id="KW-0255">Endonuclease</keyword>
<dbReference type="RefSeq" id="WP_103806223.1">
    <property type="nucleotide sequence ID" value="NZ_PQVG01000006.1"/>
</dbReference>
<dbReference type="InterPro" id="IPR036388">
    <property type="entry name" value="WH-like_DNA-bd_sf"/>
</dbReference>
<evidence type="ECO:0000313" key="3">
    <source>
        <dbReference type="Proteomes" id="UP000237310"/>
    </source>
</evidence>
<evidence type="ECO:0000259" key="1">
    <source>
        <dbReference type="Pfam" id="PF17726"/>
    </source>
</evidence>
<organism evidence="2 3">
    <name type="scientific">Flavobacterium alvei</name>
    <dbReference type="NCBI Taxonomy" id="2080416"/>
    <lineage>
        <taxon>Bacteria</taxon>
        <taxon>Pseudomonadati</taxon>
        <taxon>Bacteroidota</taxon>
        <taxon>Flavobacteriia</taxon>
        <taxon>Flavobacteriales</taxon>
        <taxon>Flavobacteriaceae</taxon>
        <taxon>Flavobacterium</taxon>
    </lineage>
</organism>
<dbReference type="AlphaFoldDB" id="A0A2S5A7S7"/>
<keyword evidence="3" id="KW-1185">Reference proteome</keyword>
<keyword evidence="2" id="KW-0378">Hydrolase</keyword>
<dbReference type="InterPro" id="IPR041368">
    <property type="entry name" value="DRP_C"/>
</dbReference>
<protein>
    <submittedName>
        <fullName evidence="2">Restriction endonuclease</fullName>
    </submittedName>
</protein>
<accession>A0A2S5A7S7</accession>
<dbReference type="Pfam" id="PF17726">
    <property type="entry name" value="DpnI_C"/>
    <property type="match status" value="1"/>
</dbReference>
<comment type="caution">
    <text evidence="2">The sequence shown here is derived from an EMBL/GenBank/DDBJ whole genome shotgun (WGS) entry which is preliminary data.</text>
</comment>
<dbReference type="CDD" id="cd22319">
    <property type="entry name" value="DpnI-like"/>
    <property type="match status" value="1"/>
</dbReference>
<dbReference type="Gene3D" id="3.40.210.30">
    <property type="entry name" value="Dam replacing family, catalytic PD-(D/E)XK domain"/>
    <property type="match status" value="1"/>
</dbReference>
<dbReference type="OrthoDB" id="1664032at2"/>
<dbReference type="Gene3D" id="1.10.10.10">
    <property type="entry name" value="Winged helix-like DNA-binding domain superfamily/Winged helix DNA-binding domain"/>
    <property type="match status" value="1"/>
</dbReference>
<dbReference type="EMBL" id="PQVG01000006">
    <property type="protein sequence ID" value="POY38648.1"/>
    <property type="molecule type" value="Genomic_DNA"/>
</dbReference>
<name>A0A2S5A7S7_9FLAO</name>
<feature type="domain" description="Dam-replacing protein HTH" evidence="1">
    <location>
        <begin position="183"/>
        <end position="252"/>
    </location>
</feature>
<dbReference type="InterPro" id="IPR043025">
    <property type="entry name" value="DRP_PD-(D/E)XK_dom"/>
</dbReference>